<dbReference type="Proteomes" id="UP000316921">
    <property type="component" value="Chromosome"/>
</dbReference>
<organism evidence="1 2">
    <name type="scientific">Engelhardtia mirabilis</name>
    <dbReference type="NCBI Taxonomy" id="2528011"/>
    <lineage>
        <taxon>Bacteria</taxon>
        <taxon>Pseudomonadati</taxon>
        <taxon>Planctomycetota</taxon>
        <taxon>Planctomycetia</taxon>
        <taxon>Planctomycetia incertae sedis</taxon>
        <taxon>Engelhardtia</taxon>
    </lineage>
</organism>
<proteinExistence type="predicted"/>
<reference evidence="1 2" key="1">
    <citation type="submission" date="2019-02" db="EMBL/GenBank/DDBJ databases">
        <title>Deep-cultivation of Planctomycetes and their phenomic and genomic characterization uncovers novel biology.</title>
        <authorList>
            <person name="Wiegand S."/>
            <person name="Jogler M."/>
            <person name="Boedeker C."/>
            <person name="Pinto D."/>
            <person name="Vollmers J."/>
            <person name="Rivas-Marin E."/>
            <person name="Kohn T."/>
            <person name="Peeters S.H."/>
            <person name="Heuer A."/>
            <person name="Rast P."/>
            <person name="Oberbeckmann S."/>
            <person name="Bunk B."/>
            <person name="Jeske O."/>
            <person name="Meyerdierks A."/>
            <person name="Storesund J.E."/>
            <person name="Kallscheuer N."/>
            <person name="Luecker S."/>
            <person name="Lage O.M."/>
            <person name="Pohl T."/>
            <person name="Merkel B.J."/>
            <person name="Hornburger P."/>
            <person name="Mueller R.-W."/>
            <person name="Bruemmer F."/>
            <person name="Labrenz M."/>
            <person name="Spormann A.M."/>
            <person name="Op den Camp H."/>
            <person name="Overmann J."/>
            <person name="Amann R."/>
            <person name="Jetten M.S.M."/>
            <person name="Mascher T."/>
            <person name="Medema M.H."/>
            <person name="Devos D.P."/>
            <person name="Kaster A.-K."/>
            <person name="Ovreas L."/>
            <person name="Rohde M."/>
            <person name="Galperin M.Y."/>
            <person name="Jogler C."/>
        </authorList>
    </citation>
    <scope>NUCLEOTIDE SEQUENCE [LARGE SCALE GENOMIC DNA]</scope>
    <source>
        <strain evidence="1 2">Pla133</strain>
    </source>
</reference>
<dbReference type="AlphaFoldDB" id="A0A518BL82"/>
<protein>
    <submittedName>
        <fullName evidence="1">Uncharacterized protein</fullName>
    </submittedName>
</protein>
<evidence type="ECO:0000313" key="2">
    <source>
        <dbReference type="Proteomes" id="UP000316921"/>
    </source>
</evidence>
<name>A0A518BL82_9BACT</name>
<accession>A0A518BL82</accession>
<keyword evidence="2" id="KW-1185">Reference proteome</keyword>
<evidence type="ECO:0000313" key="1">
    <source>
        <dbReference type="EMBL" id="QDU67725.1"/>
    </source>
</evidence>
<gene>
    <name evidence="1" type="ORF">Pla133_28130</name>
</gene>
<dbReference type="KEGG" id="pbap:Pla133_28130"/>
<dbReference type="EMBL" id="CP036287">
    <property type="protein sequence ID" value="QDU67725.1"/>
    <property type="molecule type" value="Genomic_DNA"/>
</dbReference>
<dbReference type="RefSeq" id="WP_145066125.1">
    <property type="nucleotide sequence ID" value="NZ_CP036287.1"/>
</dbReference>
<sequence>MSAPLWEVWIPDWLPPGLNGPKGLMRMHHHAKRREKGKAALLVRLSGHPLPRIRQPVRVEFERRVALRQHLMDWDNAGASFKLLGDALVSLGVLADDSPREIAEFHPRQRVVSRDLVGTWVGLYAADGADLAA</sequence>